<sequence length="459" mass="48638">MDWDPASGREGLAGALRSTLRAGRLPQGSVLPSTRALALDLGVARGTVTRVYADLAAEGYLQTRQGAPTTVATAGTPASSPPPPGTRPSTPRWNLLPGRPDVSSFPRTLWTSATRRVLRDVPAGSFGYAHELGMPELRAALARYLARSRGVLADPDRIVVCGGHAHAIHLLATALRDSGTSEIAFEDPSLPHFREVAAAAGASVVGVPVDDDGVVVSELDSPVVVVTPAHQYPLGVTLAADRRATLTRWADSSGALVVEDDYDGEFRFDRQPVGAVQALAPERVVYAGTASKALAPALRLSWLVLPRSLVGPVRAALLATGWRTPGLEQLIFADLLNSGAYDRHVRRRRLAYRTRRDRLLAAVPDGLRPLGISAGLHLVLMLPDSGPTEDDVLTAAARRRLDLHALGSHRMRAGQHPQGIIVGYAAPAEHAFTPTVDALLATLADVGLGQASHFPGKVR</sequence>
<dbReference type="SMART" id="SM00345">
    <property type="entry name" value="HTH_GNTR"/>
    <property type="match status" value="1"/>
</dbReference>
<dbReference type="InterPro" id="IPR036388">
    <property type="entry name" value="WH-like_DNA-bd_sf"/>
</dbReference>
<dbReference type="PRINTS" id="PR00035">
    <property type="entry name" value="HTHGNTR"/>
</dbReference>
<keyword evidence="2" id="KW-0663">Pyridoxal phosphate</keyword>
<feature type="domain" description="HTH gntR-type" evidence="7">
    <location>
        <begin position="6"/>
        <end position="74"/>
    </location>
</feature>
<organism evidence="8 9">
    <name type="scientific">Amycolatopsis marina</name>
    <dbReference type="NCBI Taxonomy" id="490629"/>
    <lineage>
        <taxon>Bacteria</taxon>
        <taxon>Bacillati</taxon>
        <taxon>Actinomycetota</taxon>
        <taxon>Actinomycetes</taxon>
        <taxon>Pseudonocardiales</taxon>
        <taxon>Pseudonocardiaceae</taxon>
        <taxon>Amycolatopsis</taxon>
    </lineage>
</organism>
<dbReference type="InterPro" id="IPR051446">
    <property type="entry name" value="HTH_trans_reg/aminotransferase"/>
</dbReference>
<comment type="similarity">
    <text evidence="1">In the C-terminal section; belongs to the class-I pyridoxal-phosphate-dependent aminotransferase family.</text>
</comment>
<dbReference type="PANTHER" id="PTHR46577">
    <property type="entry name" value="HTH-TYPE TRANSCRIPTIONAL REGULATORY PROTEIN GABR"/>
    <property type="match status" value="1"/>
</dbReference>
<dbReference type="CDD" id="cd07377">
    <property type="entry name" value="WHTH_GntR"/>
    <property type="match status" value="1"/>
</dbReference>
<keyword evidence="4" id="KW-0238">DNA-binding</keyword>
<evidence type="ECO:0000256" key="2">
    <source>
        <dbReference type="ARBA" id="ARBA00022898"/>
    </source>
</evidence>
<evidence type="ECO:0000313" key="9">
    <source>
        <dbReference type="Proteomes" id="UP000243799"/>
    </source>
</evidence>
<evidence type="ECO:0000256" key="3">
    <source>
        <dbReference type="ARBA" id="ARBA00023015"/>
    </source>
</evidence>
<feature type="region of interest" description="Disordered" evidence="6">
    <location>
        <begin position="70"/>
        <end position="98"/>
    </location>
</feature>
<dbReference type="GO" id="GO:0003677">
    <property type="term" value="F:DNA binding"/>
    <property type="evidence" value="ECO:0007669"/>
    <property type="project" value="UniProtKB-KW"/>
</dbReference>
<dbReference type="InterPro" id="IPR015421">
    <property type="entry name" value="PyrdxlP-dep_Trfase_major"/>
</dbReference>
<dbReference type="Gene3D" id="1.10.10.10">
    <property type="entry name" value="Winged helix-like DNA-binding domain superfamily/Winged helix DNA-binding domain"/>
    <property type="match status" value="1"/>
</dbReference>
<dbReference type="Proteomes" id="UP000243799">
    <property type="component" value="Unassembled WGS sequence"/>
</dbReference>
<dbReference type="InterPro" id="IPR004839">
    <property type="entry name" value="Aminotransferase_I/II_large"/>
</dbReference>
<keyword evidence="9" id="KW-1185">Reference proteome</keyword>
<dbReference type="GO" id="GO:0030170">
    <property type="term" value="F:pyridoxal phosphate binding"/>
    <property type="evidence" value="ECO:0007669"/>
    <property type="project" value="InterPro"/>
</dbReference>
<dbReference type="GO" id="GO:0003700">
    <property type="term" value="F:DNA-binding transcription factor activity"/>
    <property type="evidence" value="ECO:0007669"/>
    <property type="project" value="InterPro"/>
</dbReference>
<reference evidence="9" key="1">
    <citation type="submission" date="2016-10" db="EMBL/GenBank/DDBJ databases">
        <authorList>
            <person name="Varghese N."/>
            <person name="Submissions S."/>
        </authorList>
    </citation>
    <scope>NUCLEOTIDE SEQUENCE [LARGE SCALE GENOMIC DNA]</scope>
    <source>
        <strain evidence="9">CGMCC 4.3568</strain>
    </source>
</reference>
<evidence type="ECO:0000256" key="1">
    <source>
        <dbReference type="ARBA" id="ARBA00005384"/>
    </source>
</evidence>
<accession>A0A1I0YTD1</accession>
<dbReference type="InterPro" id="IPR036390">
    <property type="entry name" value="WH_DNA-bd_sf"/>
</dbReference>
<evidence type="ECO:0000313" key="8">
    <source>
        <dbReference type="EMBL" id="SFB16645.1"/>
    </source>
</evidence>
<keyword evidence="8" id="KW-0808">Transferase</keyword>
<dbReference type="Pfam" id="PF00392">
    <property type="entry name" value="GntR"/>
    <property type="match status" value="1"/>
</dbReference>
<name>A0A1I0YTD1_9PSEU</name>
<keyword evidence="5" id="KW-0804">Transcription</keyword>
<dbReference type="PANTHER" id="PTHR46577:SF1">
    <property type="entry name" value="HTH-TYPE TRANSCRIPTIONAL REGULATORY PROTEIN GABR"/>
    <property type="match status" value="1"/>
</dbReference>
<evidence type="ECO:0000256" key="5">
    <source>
        <dbReference type="ARBA" id="ARBA00023163"/>
    </source>
</evidence>
<gene>
    <name evidence="8" type="ORF">SAMN05216266_105321</name>
</gene>
<dbReference type="InterPro" id="IPR015424">
    <property type="entry name" value="PyrdxlP-dep_Trfase"/>
</dbReference>
<dbReference type="AlphaFoldDB" id="A0A1I0YTD1"/>
<dbReference type="SUPFAM" id="SSF53383">
    <property type="entry name" value="PLP-dependent transferases"/>
    <property type="match status" value="1"/>
</dbReference>
<dbReference type="STRING" id="490629.SAMN05216266_105321"/>
<dbReference type="PROSITE" id="PS50949">
    <property type="entry name" value="HTH_GNTR"/>
    <property type="match status" value="1"/>
</dbReference>
<evidence type="ECO:0000256" key="4">
    <source>
        <dbReference type="ARBA" id="ARBA00023125"/>
    </source>
</evidence>
<dbReference type="SUPFAM" id="SSF46785">
    <property type="entry name" value="Winged helix' DNA-binding domain"/>
    <property type="match status" value="1"/>
</dbReference>
<dbReference type="CDD" id="cd00609">
    <property type="entry name" value="AAT_like"/>
    <property type="match status" value="1"/>
</dbReference>
<keyword evidence="3" id="KW-0805">Transcription regulation</keyword>
<dbReference type="InterPro" id="IPR000524">
    <property type="entry name" value="Tscrpt_reg_HTH_GntR"/>
</dbReference>
<dbReference type="EMBL" id="FOKG01000005">
    <property type="protein sequence ID" value="SFB16645.1"/>
    <property type="molecule type" value="Genomic_DNA"/>
</dbReference>
<dbReference type="Pfam" id="PF00155">
    <property type="entry name" value="Aminotran_1_2"/>
    <property type="match status" value="1"/>
</dbReference>
<keyword evidence="8" id="KW-0032">Aminotransferase</keyword>
<evidence type="ECO:0000259" key="7">
    <source>
        <dbReference type="PROSITE" id="PS50949"/>
    </source>
</evidence>
<proteinExistence type="inferred from homology"/>
<dbReference type="Gene3D" id="3.40.640.10">
    <property type="entry name" value="Type I PLP-dependent aspartate aminotransferase-like (Major domain)"/>
    <property type="match status" value="1"/>
</dbReference>
<dbReference type="GO" id="GO:0008483">
    <property type="term" value="F:transaminase activity"/>
    <property type="evidence" value="ECO:0007669"/>
    <property type="project" value="UniProtKB-KW"/>
</dbReference>
<protein>
    <submittedName>
        <fullName evidence="8">GntR family transcriptional regulator / MocR family aminotransferase</fullName>
    </submittedName>
</protein>
<evidence type="ECO:0000256" key="6">
    <source>
        <dbReference type="SAM" id="MobiDB-lite"/>
    </source>
</evidence>